<feature type="transmembrane region" description="Helical" evidence="1">
    <location>
        <begin position="64"/>
        <end position="84"/>
    </location>
</feature>
<keyword evidence="1" id="KW-0812">Transmembrane</keyword>
<feature type="domain" description="SPW repeat-containing integral membrane" evidence="2">
    <location>
        <begin position="14"/>
        <end position="109"/>
    </location>
</feature>
<sequence length="129" mass="14637">MATHPENHPSLKRWQDQLILLLGLWFFVSPWVFSYPIPSIQAGTAMISGAVMAILAAFDLYKTYFWAVLLNLLVGLWVALSPWLMKIADNRELMWNSLLVGIAVVVLALWEMRTDPELHKHWPGAGHAT</sequence>
<reference evidence="3" key="1">
    <citation type="submission" date="2019-12" db="EMBL/GenBank/DDBJ databases">
        <title>Novel species isolated from a subtropical stream in China.</title>
        <authorList>
            <person name="Lu H."/>
        </authorList>
    </citation>
    <scope>NUCLEOTIDE SEQUENCE [LARGE SCALE GENOMIC DNA]</scope>
    <source>
        <strain evidence="3">FT93W</strain>
    </source>
</reference>
<comment type="caution">
    <text evidence="3">The sequence shown here is derived from an EMBL/GenBank/DDBJ whole genome shotgun (WGS) entry which is preliminary data.</text>
</comment>
<gene>
    <name evidence="3" type="ORF">GTP23_17410</name>
</gene>
<proteinExistence type="predicted"/>
<keyword evidence="4" id="KW-1185">Reference proteome</keyword>
<dbReference type="InterPro" id="IPR005530">
    <property type="entry name" value="SPW"/>
</dbReference>
<evidence type="ECO:0000313" key="3">
    <source>
        <dbReference type="EMBL" id="MYN46824.1"/>
    </source>
</evidence>
<dbReference type="RefSeq" id="WP_161036303.1">
    <property type="nucleotide sequence ID" value="NZ_WWCL01000004.1"/>
</dbReference>
<protein>
    <recommendedName>
        <fullName evidence="2">SPW repeat-containing integral membrane domain-containing protein</fullName>
    </recommendedName>
</protein>
<feature type="transmembrane region" description="Helical" evidence="1">
    <location>
        <begin position="14"/>
        <end position="33"/>
    </location>
</feature>
<evidence type="ECO:0000256" key="1">
    <source>
        <dbReference type="SAM" id="Phobius"/>
    </source>
</evidence>
<organism evidence="3 4">
    <name type="scientific">Duganella fentianensis</name>
    <dbReference type="NCBI Taxonomy" id="2692177"/>
    <lineage>
        <taxon>Bacteria</taxon>
        <taxon>Pseudomonadati</taxon>
        <taxon>Pseudomonadota</taxon>
        <taxon>Betaproteobacteria</taxon>
        <taxon>Burkholderiales</taxon>
        <taxon>Oxalobacteraceae</taxon>
        <taxon>Telluria group</taxon>
        <taxon>Duganella</taxon>
    </lineage>
</organism>
<feature type="transmembrane region" description="Helical" evidence="1">
    <location>
        <begin position="93"/>
        <end position="110"/>
    </location>
</feature>
<dbReference type="Pfam" id="PF03779">
    <property type="entry name" value="SPW"/>
    <property type="match status" value="1"/>
</dbReference>
<accession>A0A845HZM7</accession>
<keyword evidence="1" id="KW-1133">Transmembrane helix</keyword>
<name>A0A845HZM7_9BURK</name>
<keyword evidence="1" id="KW-0472">Membrane</keyword>
<evidence type="ECO:0000313" key="4">
    <source>
        <dbReference type="Proteomes" id="UP000444316"/>
    </source>
</evidence>
<dbReference type="Proteomes" id="UP000444316">
    <property type="component" value="Unassembled WGS sequence"/>
</dbReference>
<evidence type="ECO:0000259" key="2">
    <source>
        <dbReference type="Pfam" id="PF03779"/>
    </source>
</evidence>
<dbReference type="EMBL" id="WWCL01000004">
    <property type="protein sequence ID" value="MYN46824.1"/>
    <property type="molecule type" value="Genomic_DNA"/>
</dbReference>
<dbReference type="AlphaFoldDB" id="A0A845HZM7"/>